<dbReference type="SUPFAM" id="SSF109854">
    <property type="entry name" value="DinB/YfiT-like putative metalloenzymes"/>
    <property type="match status" value="1"/>
</dbReference>
<dbReference type="PANTHER" id="PTHR36922">
    <property type="entry name" value="BLL2446 PROTEIN"/>
    <property type="match status" value="1"/>
</dbReference>
<keyword evidence="2" id="KW-1185">Reference proteome</keyword>
<dbReference type="Gene3D" id="1.20.120.450">
    <property type="entry name" value="dinb family like domain"/>
    <property type="match status" value="1"/>
</dbReference>
<gene>
    <name evidence="1" type="ORF">GCM10007913_16750</name>
</gene>
<evidence type="ECO:0000313" key="2">
    <source>
        <dbReference type="Proteomes" id="UP001161406"/>
    </source>
</evidence>
<sequence length="166" mass="18305">MTISMYGMTVPFFTRMLTNLLAIMDKADANAAERNFDTGVLVTSRLAPDMLPFRSQIQIATDHAKGCVSRLAGQPVPSWPDDETTFDELRARLNKTLDLLATVKPTDLDGSDTRPVTLKLRSGDVTLSGEDYIVQRALPNFFFHVTTAYAILRHNGVPVGKSDFLG</sequence>
<dbReference type="EMBL" id="BSNG01000001">
    <property type="protein sequence ID" value="GLQ09743.1"/>
    <property type="molecule type" value="Genomic_DNA"/>
</dbReference>
<organism evidence="1 2">
    <name type="scientific">Devosia yakushimensis</name>
    <dbReference type="NCBI Taxonomy" id="470028"/>
    <lineage>
        <taxon>Bacteria</taxon>
        <taxon>Pseudomonadati</taxon>
        <taxon>Pseudomonadota</taxon>
        <taxon>Alphaproteobacteria</taxon>
        <taxon>Hyphomicrobiales</taxon>
        <taxon>Devosiaceae</taxon>
        <taxon>Devosia</taxon>
    </lineage>
</organism>
<accession>A0ABQ5UCN1</accession>
<dbReference type="InterPro" id="IPR018531">
    <property type="entry name" value="DUF1993"/>
</dbReference>
<dbReference type="PANTHER" id="PTHR36922:SF1">
    <property type="entry name" value="DUF1993 DOMAIN-CONTAINING PROTEIN"/>
    <property type="match status" value="1"/>
</dbReference>
<evidence type="ECO:0008006" key="3">
    <source>
        <dbReference type="Google" id="ProtNLM"/>
    </source>
</evidence>
<name>A0ABQ5UCN1_9HYPH</name>
<evidence type="ECO:0000313" key="1">
    <source>
        <dbReference type="EMBL" id="GLQ09743.1"/>
    </source>
</evidence>
<reference evidence="1" key="2">
    <citation type="submission" date="2023-01" db="EMBL/GenBank/DDBJ databases">
        <title>Draft genome sequence of Devosia yakushimensis strain NBRC 103855.</title>
        <authorList>
            <person name="Sun Q."/>
            <person name="Mori K."/>
        </authorList>
    </citation>
    <scope>NUCLEOTIDE SEQUENCE</scope>
    <source>
        <strain evidence="1">NBRC 103855</strain>
    </source>
</reference>
<dbReference type="InterPro" id="IPR034660">
    <property type="entry name" value="DinB/YfiT-like"/>
</dbReference>
<dbReference type="Proteomes" id="UP001161406">
    <property type="component" value="Unassembled WGS sequence"/>
</dbReference>
<dbReference type="Pfam" id="PF09351">
    <property type="entry name" value="DUF1993"/>
    <property type="match status" value="1"/>
</dbReference>
<protein>
    <recommendedName>
        <fullName evidence="3">DUF1993 domain-containing protein</fullName>
    </recommendedName>
</protein>
<proteinExistence type="predicted"/>
<comment type="caution">
    <text evidence="1">The sequence shown here is derived from an EMBL/GenBank/DDBJ whole genome shotgun (WGS) entry which is preliminary data.</text>
</comment>
<reference evidence="1" key="1">
    <citation type="journal article" date="2014" name="Int. J. Syst. Evol. Microbiol.">
        <title>Complete genome of a new Firmicutes species belonging to the dominant human colonic microbiota ('Ruminococcus bicirculans') reveals two chromosomes and a selective capacity to utilize plant glucans.</title>
        <authorList>
            <consortium name="NISC Comparative Sequencing Program"/>
            <person name="Wegmann U."/>
            <person name="Louis P."/>
            <person name="Goesmann A."/>
            <person name="Henrissat B."/>
            <person name="Duncan S.H."/>
            <person name="Flint H.J."/>
        </authorList>
    </citation>
    <scope>NUCLEOTIDE SEQUENCE</scope>
    <source>
        <strain evidence="1">NBRC 103855</strain>
    </source>
</reference>
<dbReference type="RefSeq" id="WP_284389782.1">
    <property type="nucleotide sequence ID" value="NZ_BSNG01000001.1"/>
</dbReference>